<dbReference type="AlphaFoldDB" id="A0A397T3Q1"/>
<comment type="caution">
    <text evidence="1">The sequence shown here is derived from an EMBL/GenBank/DDBJ whole genome shotgun (WGS) entry which is preliminary data.</text>
</comment>
<dbReference type="EMBL" id="QKYT01000172">
    <property type="protein sequence ID" value="RIA90747.1"/>
    <property type="molecule type" value="Genomic_DNA"/>
</dbReference>
<proteinExistence type="predicted"/>
<reference evidence="1 2" key="1">
    <citation type="submission" date="2018-06" db="EMBL/GenBank/DDBJ databases">
        <title>Comparative genomics reveals the genomic features of Rhizophagus irregularis, R. cerebriforme, R. diaphanum and Gigaspora rosea, and their symbiotic lifestyle signature.</title>
        <authorList>
            <person name="Morin E."/>
            <person name="San Clemente H."/>
            <person name="Chen E.C.H."/>
            <person name="De La Providencia I."/>
            <person name="Hainaut M."/>
            <person name="Kuo A."/>
            <person name="Kohler A."/>
            <person name="Murat C."/>
            <person name="Tang N."/>
            <person name="Roy S."/>
            <person name="Loubradou J."/>
            <person name="Henrissat B."/>
            <person name="Grigoriev I.V."/>
            <person name="Corradi N."/>
            <person name="Roux C."/>
            <person name="Martin F.M."/>
        </authorList>
    </citation>
    <scope>NUCLEOTIDE SEQUENCE [LARGE SCALE GENOMIC DNA]</scope>
    <source>
        <strain evidence="1 2">DAOM 227022</strain>
    </source>
</reference>
<organism evidence="1 2">
    <name type="scientific">Glomus cerebriforme</name>
    <dbReference type="NCBI Taxonomy" id="658196"/>
    <lineage>
        <taxon>Eukaryota</taxon>
        <taxon>Fungi</taxon>
        <taxon>Fungi incertae sedis</taxon>
        <taxon>Mucoromycota</taxon>
        <taxon>Glomeromycotina</taxon>
        <taxon>Glomeromycetes</taxon>
        <taxon>Glomerales</taxon>
        <taxon>Glomeraceae</taxon>
        <taxon>Glomus</taxon>
    </lineage>
</organism>
<dbReference type="Proteomes" id="UP000265703">
    <property type="component" value="Unassembled WGS sequence"/>
</dbReference>
<evidence type="ECO:0000313" key="1">
    <source>
        <dbReference type="EMBL" id="RIA90747.1"/>
    </source>
</evidence>
<gene>
    <name evidence="1" type="ORF">C1645_737639</name>
</gene>
<accession>A0A397T3Q1</accession>
<evidence type="ECO:0000313" key="2">
    <source>
        <dbReference type="Proteomes" id="UP000265703"/>
    </source>
</evidence>
<keyword evidence="2" id="KW-1185">Reference proteome</keyword>
<protein>
    <submittedName>
        <fullName evidence="1">Uncharacterized protein</fullName>
    </submittedName>
</protein>
<name>A0A397T3Q1_9GLOM</name>
<dbReference type="OrthoDB" id="2384591at2759"/>
<sequence>MEPSTSQSIQNIIDQRRDLRIQRIDAILKEFDTLDTMIDANESYTNLCYKYEQIYSLWVYVHRDFQPDELTNEEATVWRLMPAILLCYKHYLIQKRETMDKDGIDMDDRPVRTLRSLPKSNFKSDLKLIRRFISKISKFLHLNKKNSSSDGSKIKLSIKSENKLKRLSENELQQEWKSLIGQFRKATAQCIQCHSDNSFNLVPDNKKQKYINQVKNLVNEIEKPSIIDNDIRNDTDNVEIFAEMDLFEQGGELRTEMIEEENEDEIVIESELGNKV</sequence>